<dbReference type="STRING" id="311458.CSUB_C1009"/>
<dbReference type="Gene3D" id="3.90.870.40">
    <property type="match status" value="1"/>
</dbReference>
<evidence type="ECO:0000313" key="1">
    <source>
        <dbReference type="EMBL" id="BAJ48072.1"/>
    </source>
</evidence>
<evidence type="ECO:0000313" key="2">
    <source>
        <dbReference type="EMBL" id="BAJ50862.1"/>
    </source>
</evidence>
<sequence length="80" mass="8990">MDFFHQLGGLAVREAAKLVDIACISAAKELNRYLFTAPAVDDQGVVRLRRRKNKPTEPFAIMCLNEYVSSRLLEQTPKAP</sequence>
<dbReference type="BioCyc" id="CCAL311458:G131R-1017-MONOMER"/>
<dbReference type="EMBL" id="AP011853">
    <property type="protein sequence ID" value="BAJ48072.1"/>
    <property type="molecule type" value="Genomic_DNA"/>
</dbReference>
<name>E6N703_CALS0</name>
<evidence type="ECO:0000313" key="3">
    <source>
        <dbReference type="Proteomes" id="UP000008120"/>
    </source>
</evidence>
<organism evidence="1 3">
    <name type="scientific">Caldiarchaeum subterraneum</name>
    <dbReference type="NCBI Taxonomy" id="311458"/>
    <lineage>
        <taxon>Archaea</taxon>
        <taxon>Nitrososphaerota</taxon>
        <taxon>Candidatus Caldarchaeales</taxon>
        <taxon>Candidatus Caldarchaeaceae</taxon>
        <taxon>Candidatus Caldarchaeum</taxon>
    </lineage>
</organism>
<dbReference type="EMBL" id="BA000048">
    <property type="protein sequence ID" value="BAJ50862.1"/>
    <property type="molecule type" value="Genomic_DNA"/>
</dbReference>
<reference evidence="1 3" key="2">
    <citation type="journal article" date="2011" name="Nucleic Acids Res.">
        <title>Insights into the evolution of Archaea and eukaryotic protein modifier systems revealed by the genome of a novel archaeal group.</title>
        <authorList>
            <person name="Nunoura T."/>
            <person name="Takaki Y."/>
            <person name="Kakuta J."/>
            <person name="Nishi S."/>
            <person name="Sugahara J."/>
            <person name="Kazama H."/>
            <person name="Chee G."/>
            <person name="Hattori M."/>
            <person name="Kanai A."/>
            <person name="Atomi H."/>
            <person name="Takai K."/>
            <person name="Takami H."/>
        </authorList>
    </citation>
    <scope>NUCLEOTIDE SEQUENCE [LARGE SCALE GENOMIC DNA]</scope>
</reference>
<proteinExistence type="predicted"/>
<dbReference type="AlphaFoldDB" id="E6N703"/>
<accession>E6N703</accession>
<protein>
    <submittedName>
        <fullName evidence="1">Hydrogenase maturation protein HypF</fullName>
    </submittedName>
</protein>
<reference evidence="1 3" key="1">
    <citation type="journal article" date="2005" name="Environ. Microbiol.">
        <title>Genetic and functional properties of uncultivated thermophilic crenarchaeotes from a subsurface gold mine as revealed by analysis of genome fragments.</title>
        <authorList>
            <person name="Nunoura T."/>
            <person name="Hirayama H."/>
            <person name="Takami H."/>
            <person name="Oida H."/>
            <person name="Nishi S."/>
            <person name="Shimamura S."/>
            <person name="Suzuki Y."/>
            <person name="Inagaki F."/>
            <person name="Takai K."/>
            <person name="Nealson K.H."/>
            <person name="Horikoshi K."/>
        </authorList>
    </citation>
    <scope>NUCLEOTIDE SEQUENCE [LARGE SCALE GENOMIC DNA]</scope>
</reference>
<gene>
    <name evidence="2" type="ORF">CSUB_C1009</name>
    <name evidence="1" type="ORF">HGMM_F34A01C27</name>
</gene>
<dbReference type="Proteomes" id="UP000008120">
    <property type="component" value="Chromosome"/>
</dbReference>
<dbReference type="KEGG" id="csu:CSUB_C1009"/>